<name>X1JNM9_9ZZZZ</name>
<proteinExistence type="predicted"/>
<sequence>MTEKKLHGKKVKFEITASKKDLILDARLNPVMGYVIHYITEKGSPGYIEIPEKEYSKEK</sequence>
<gene>
    <name evidence="1" type="ORF">S03H2_71995</name>
</gene>
<reference evidence="1" key="1">
    <citation type="journal article" date="2014" name="Front. Microbiol.">
        <title>High frequency of phylogenetically diverse reductive dehalogenase-homologous genes in deep subseafloor sedimentary metagenomes.</title>
        <authorList>
            <person name="Kawai M."/>
            <person name="Futagami T."/>
            <person name="Toyoda A."/>
            <person name="Takaki Y."/>
            <person name="Nishi S."/>
            <person name="Hori S."/>
            <person name="Arai W."/>
            <person name="Tsubouchi T."/>
            <person name="Morono Y."/>
            <person name="Uchiyama I."/>
            <person name="Ito T."/>
            <person name="Fujiyama A."/>
            <person name="Inagaki F."/>
            <person name="Takami H."/>
        </authorList>
    </citation>
    <scope>NUCLEOTIDE SEQUENCE</scope>
    <source>
        <strain evidence="1">Expedition CK06-06</strain>
    </source>
</reference>
<feature type="non-terminal residue" evidence="1">
    <location>
        <position position="59"/>
    </location>
</feature>
<protein>
    <submittedName>
        <fullName evidence="1">Uncharacterized protein</fullName>
    </submittedName>
</protein>
<accession>X1JNM9</accession>
<evidence type="ECO:0000313" key="1">
    <source>
        <dbReference type="EMBL" id="GAH96346.1"/>
    </source>
</evidence>
<organism evidence="1">
    <name type="scientific">marine sediment metagenome</name>
    <dbReference type="NCBI Taxonomy" id="412755"/>
    <lineage>
        <taxon>unclassified sequences</taxon>
        <taxon>metagenomes</taxon>
        <taxon>ecological metagenomes</taxon>
    </lineage>
</organism>
<comment type="caution">
    <text evidence="1">The sequence shown here is derived from an EMBL/GenBank/DDBJ whole genome shotgun (WGS) entry which is preliminary data.</text>
</comment>
<dbReference type="AlphaFoldDB" id="X1JNM9"/>
<dbReference type="EMBL" id="BARU01048440">
    <property type="protein sequence ID" value="GAH96346.1"/>
    <property type="molecule type" value="Genomic_DNA"/>
</dbReference>